<evidence type="ECO:0000256" key="6">
    <source>
        <dbReference type="ARBA" id="ARBA00023136"/>
    </source>
</evidence>
<dbReference type="PANTHER" id="PTHR10489">
    <property type="entry name" value="CELL ADHESION MOLECULE"/>
    <property type="match status" value="1"/>
</dbReference>
<dbReference type="PRINTS" id="PR00237">
    <property type="entry name" value="GPCRRHODOPSN"/>
</dbReference>
<feature type="transmembrane region" description="Helical" evidence="10">
    <location>
        <begin position="27"/>
        <end position="50"/>
    </location>
</feature>
<keyword evidence="7 9" id="KW-0675">Receptor</keyword>
<protein>
    <recommendedName>
        <fullName evidence="11">G-protein coupled receptors family 1 profile domain-containing protein</fullName>
    </recommendedName>
</protein>
<reference evidence="12" key="2">
    <citation type="submission" date="2025-09" db="UniProtKB">
        <authorList>
            <consortium name="Ensembl"/>
        </authorList>
    </citation>
    <scope>IDENTIFICATION</scope>
</reference>
<dbReference type="PROSITE" id="PS00237">
    <property type="entry name" value="G_PROTEIN_RECEP_F1_1"/>
    <property type="match status" value="1"/>
</dbReference>
<keyword evidence="13" id="KW-1185">Reference proteome</keyword>
<keyword evidence="4 10" id="KW-1133">Transmembrane helix</keyword>
<dbReference type="Gene3D" id="1.20.1070.10">
    <property type="entry name" value="Rhodopsin 7-helix transmembrane proteins"/>
    <property type="match status" value="1"/>
</dbReference>
<dbReference type="Proteomes" id="UP000694389">
    <property type="component" value="Unassembled WGS sequence"/>
</dbReference>
<evidence type="ECO:0000256" key="5">
    <source>
        <dbReference type="ARBA" id="ARBA00023040"/>
    </source>
</evidence>
<dbReference type="AlphaFoldDB" id="A0A8C4DM43"/>
<sequence>MELNYEFDSGFGEHDCGLFDFQTFSGVFYILLFIISVTVNIILLCVLIAYENLTNVTNLFVVNLACSDLVFTVTLPFYAADQLHHWVFGDFACKFMTATYFVGTYSSVILLTAMTVDRFITVVLHNWPSNHGRRQRCAMGTCAAAWVISIAAAISDAIKVKVETNQGLNGFFCVGPSNSSVVNVGYYLQVSLLFFLPFAIIVFCYSAILKTVLQASNRKRQRTVVVVLCIVTAFLICWGPYNILLFIATFYIPIGCYLTNRFETAYNICRILAYSHCCMNPLLYMLSQKLRRHLLKLLHSQRFRRHLPVPCNTSSERHVTFSLQWQSLL</sequence>
<dbReference type="InterPro" id="IPR050119">
    <property type="entry name" value="CCR1-9-like"/>
</dbReference>
<dbReference type="GeneTree" id="ENSGT01110000267168"/>
<evidence type="ECO:0000256" key="1">
    <source>
        <dbReference type="ARBA" id="ARBA00004651"/>
    </source>
</evidence>
<feature type="transmembrane region" description="Helical" evidence="10">
    <location>
        <begin position="98"/>
        <end position="116"/>
    </location>
</feature>
<keyword evidence="6 10" id="KW-0472">Membrane</keyword>
<name>A0A8C4DM43_DICLA</name>
<keyword evidence="3 9" id="KW-0812">Transmembrane</keyword>
<dbReference type="GO" id="GO:0016493">
    <property type="term" value="F:C-C chemokine receptor activity"/>
    <property type="evidence" value="ECO:0007669"/>
    <property type="project" value="TreeGrafter"/>
</dbReference>
<dbReference type="SUPFAM" id="SSF81321">
    <property type="entry name" value="Family A G protein-coupled receptor-like"/>
    <property type="match status" value="1"/>
</dbReference>
<evidence type="ECO:0000259" key="11">
    <source>
        <dbReference type="PROSITE" id="PS50262"/>
    </source>
</evidence>
<dbReference type="InterPro" id="IPR000276">
    <property type="entry name" value="GPCR_Rhodpsn"/>
</dbReference>
<evidence type="ECO:0000256" key="10">
    <source>
        <dbReference type="SAM" id="Phobius"/>
    </source>
</evidence>
<proteinExistence type="inferred from homology"/>
<keyword evidence="2" id="KW-1003">Cell membrane</keyword>
<dbReference type="GO" id="GO:0060326">
    <property type="term" value="P:cell chemotaxis"/>
    <property type="evidence" value="ECO:0007669"/>
    <property type="project" value="TreeGrafter"/>
</dbReference>
<dbReference type="PRINTS" id="PR00657">
    <property type="entry name" value="CCCHEMOKINER"/>
</dbReference>
<dbReference type="InterPro" id="IPR017452">
    <property type="entry name" value="GPCR_Rhodpsn_7TM"/>
</dbReference>
<reference evidence="12" key="1">
    <citation type="submission" date="2025-08" db="UniProtKB">
        <authorList>
            <consortium name="Ensembl"/>
        </authorList>
    </citation>
    <scope>IDENTIFICATION</scope>
</reference>
<dbReference type="GO" id="GO:0007204">
    <property type="term" value="P:positive regulation of cytosolic calcium ion concentration"/>
    <property type="evidence" value="ECO:0007669"/>
    <property type="project" value="TreeGrafter"/>
</dbReference>
<feature type="transmembrane region" description="Helical" evidence="10">
    <location>
        <begin position="57"/>
        <end position="78"/>
    </location>
</feature>
<evidence type="ECO:0000256" key="3">
    <source>
        <dbReference type="ARBA" id="ARBA00022692"/>
    </source>
</evidence>
<feature type="domain" description="G-protein coupled receptors family 1 profile" evidence="11">
    <location>
        <begin position="39"/>
        <end position="284"/>
    </location>
</feature>
<evidence type="ECO:0000256" key="2">
    <source>
        <dbReference type="ARBA" id="ARBA00022475"/>
    </source>
</evidence>
<dbReference type="GO" id="GO:0019957">
    <property type="term" value="F:C-C chemokine binding"/>
    <property type="evidence" value="ECO:0007669"/>
    <property type="project" value="TreeGrafter"/>
</dbReference>
<dbReference type="GO" id="GO:0009897">
    <property type="term" value="C:external side of plasma membrane"/>
    <property type="evidence" value="ECO:0007669"/>
    <property type="project" value="TreeGrafter"/>
</dbReference>
<dbReference type="InterPro" id="IPR000355">
    <property type="entry name" value="Chemokine_rcpt"/>
</dbReference>
<keyword evidence="8 9" id="KW-0807">Transducer</keyword>
<feature type="transmembrane region" description="Helical" evidence="10">
    <location>
        <begin position="225"/>
        <end position="252"/>
    </location>
</feature>
<evidence type="ECO:0000256" key="7">
    <source>
        <dbReference type="ARBA" id="ARBA00023170"/>
    </source>
</evidence>
<organism evidence="12 13">
    <name type="scientific">Dicentrarchus labrax</name>
    <name type="common">European seabass</name>
    <name type="synonym">Morone labrax</name>
    <dbReference type="NCBI Taxonomy" id="13489"/>
    <lineage>
        <taxon>Eukaryota</taxon>
        <taxon>Metazoa</taxon>
        <taxon>Chordata</taxon>
        <taxon>Craniata</taxon>
        <taxon>Vertebrata</taxon>
        <taxon>Euteleostomi</taxon>
        <taxon>Actinopterygii</taxon>
        <taxon>Neopterygii</taxon>
        <taxon>Teleostei</taxon>
        <taxon>Neoteleostei</taxon>
        <taxon>Acanthomorphata</taxon>
        <taxon>Eupercaria</taxon>
        <taxon>Moronidae</taxon>
        <taxon>Dicentrarchus</taxon>
    </lineage>
</organism>
<evidence type="ECO:0000313" key="12">
    <source>
        <dbReference type="Ensembl" id="ENSDLAP00005005971.2"/>
    </source>
</evidence>
<dbReference type="Pfam" id="PF00001">
    <property type="entry name" value="7tm_1"/>
    <property type="match status" value="1"/>
</dbReference>
<dbReference type="PROSITE" id="PS50262">
    <property type="entry name" value="G_PROTEIN_RECEP_F1_2"/>
    <property type="match status" value="1"/>
</dbReference>
<evidence type="ECO:0000256" key="8">
    <source>
        <dbReference type="ARBA" id="ARBA00023224"/>
    </source>
</evidence>
<dbReference type="Ensembl" id="ENSDLAT00005006369.2">
    <property type="protein sequence ID" value="ENSDLAP00005005971.2"/>
    <property type="gene ID" value="ENSDLAG00005002973.2"/>
</dbReference>
<feature type="transmembrane region" description="Helical" evidence="10">
    <location>
        <begin position="186"/>
        <end position="213"/>
    </location>
</feature>
<comment type="similarity">
    <text evidence="9">Belongs to the G-protein coupled receptor 1 family.</text>
</comment>
<evidence type="ECO:0000256" key="4">
    <source>
        <dbReference type="ARBA" id="ARBA00022989"/>
    </source>
</evidence>
<dbReference type="PANTHER" id="PTHR10489:SF730">
    <property type="entry name" value="CHEMOKINE XC RECEPTOR 1"/>
    <property type="match status" value="1"/>
</dbReference>
<evidence type="ECO:0000313" key="13">
    <source>
        <dbReference type="Proteomes" id="UP000694389"/>
    </source>
</evidence>
<keyword evidence="5 9" id="KW-0297">G-protein coupled receptor</keyword>
<dbReference type="GO" id="GO:0019722">
    <property type="term" value="P:calcium-mediated signaling"/>
    <property type="evidence" value="ECO:0007669"/>
    <property type="project" value="TreeGrafter"/>
</dbReference>
<feature type="transmembrane region" description="Helical" evidence="10">
    <location>
        <begin position="137"/>
        <end position="158"/>
    </location>
</feature>
<comment type="subcellular location">
    <subcellularLocation>
        <location evidence="1">Cell membrane</location>
        <topology evidence="1">Multi-pass membrane protein</topology>
    </subcellularLocation>
</comment>
<dbReference type="GO" id="GO:0006955">
    <property type="term" value="P:immune response"/>
    <property type="evidence" value="ECO:0007669"/>
    <property type="project" value="TreeGrafter"/>
</dbReference>
<evidence type="ECO:0000256" key="9">
    <source>
        <dbReference type="RuleBase" id="RU000688"/>
    </source>
</evidence>
<accession>A0A8C4DM43</accession>